<keyword evidence="2" id="KW-1185">Reference proteome</keyword>
<organism evidence="1 2">
    <name type="scientific">Pendulispora albinea</name>
    <dbReference type="NCBI Taxonomy" id="2741071"/>
    <lineage>
        <taxon>Bacteria</taxon>
        <taxon>Pseudomonadati</taxon>
        <taxon>Myxococcota</taxon>
        <taxon>Myxococcia</taxon>
        <taxon>Myxococcales</taxon>
        <taxon>Sorangiineae</taxon>
        <taxon>Pendulisporaceae</taxon>
        <taxon>Pendulispora</taxon>
    </lineage>
</organism>
<evidence type="ECO:0000313" key="1">
    <source>
        <dbReference type="EMBL" id="WXB18383.1"/>
    </source>
</evidence>
<name>A0ABZ2M7A1_9BACT</name>
<gene>
    <name evidence="1" type="ORF">LZC94_14175</name>
</gene>
<dbReference type="EMBL" id="CP089984">
    <property type="protein sequence ID" value="WXB18383.1"/>
    <property type="molecule type" value="Genomic_DNA"/>
</dbReference>
<dbReference type="Proteomes" id="UP001370348">
    <property type="component" value="Chromosome"/>
</dbReference>
<protein>
    <recommendedName>
        <fullName evidence="3">Lipoprotein</fullName>
    </recommendedName>
</protein>
<reference evidence="1 2" key="1">
    <citation type="submission" date="2021-12" db="EMBL/GenBank/DDBJ databases">
        <title>Discovery of the Pendulisporaceae a myxobacterial family with distinct sporulation behavior and unique specialized metabolism.</title>
        <authorList>
            <person name="Garcia R."/>
            <person name="Popoff A."/>
            <person name="Bader C.D."/>
            <person name="Loehr J."/>
            <person name="Walesch S."/>
            <person name="Walt C."/>
            <person name="Boldt J."/>
            <person name="Bunk B."/>
            <person name="Haeckl F.J.F.P.J."/>
            <person name="Gunesch A.P."/>
            <person name="Birkelbach J."/>
            <person name="Nuebel U."/>
            <person name="Pietschmann T."/>
            <person name="Bach T."/>
            <person name="Mueller R."/>
        </authorList>
    </citation>
    <scope>NUCLEOTIDE SEQUENCE [LARGE SCALE GENOMIC DNA]</scope>
    <source>
        <strain evidence="1 2">MSr11954</strain>
    </source>
</reference>
<proteinExistence type="predicted"/>
<accession>A0ABZ2M7A1</accession>
<evidence type="ECO:0000313" key="2">
    <source>
        <dbReference type="Proteomes" id="UP001370348"/>
    </source>
</evidence>
<dbReference type="RefSeq" id="WP_394828014.1">
    <property type="nucleotide sequence ID" value="NZ_CP089984.1"/>
</dbReference>
<sequence length="427" mass="45028">MAALIAGFSLTGGCSSAEEPQQGWTLNENARLAPRAVSDVADVEENAIVLARTKENEDWAKELSPGNTIAGNYDTRARANLAKSKNRRGFLRKVVSVEMGDDIVITTEPAQLYDLIQGRVHMDDKAGLPIFPDAPRAPATQAQNMRLLGTSGGKTGPKNPTVGKLEFKDIKVDTDGDFQINPHFEADFEVQKEWIIPTGVKGHALFEAEAIASASIAVSGTMSETPTQSIDLIDWPDIPIGETGLVLEVKPQLYCDYFKGAGKFNVKATGTLTGKLKAGFDFDGTNAKPIAEMGLKPEFSLSADKFAPSGISVSCGIKVDATLWALGSVGISLAMGPKITITANNCTTAPTSNNQGNTGEGVELSLEPGLYVTGKLKAKTPIVAVAKIEATLFEDKVGSFGKAQSGCCTFGSGIQLVCSGTTPLTNP</sequence>
<evidence type="ECO:0008006" key="3">
    <source>
        <dbReference type="Google" id="ProtNLM"/>
    </source>
</evidence>